<evidence type="ECO:0000313" key="2">
    <source>
        <dbReference type="Proteomes" id="UP000254051"/>
    </source>
</evidence>
<dbReference type="PANTHER" id="PTHR14136:SF17">
    <property type="entry name" value="BTB_POZ DOMAIN-CONTAINING PROTEIN KCTD9"/>
    <property type="match status" value="1"/>
</dbReference>
<dbReference type="Proteomes" id="UP000254051">
    <property type="component" value="Unassembled WGS sequence"/>
</dbReference>
<dbReference type="Pfam" id="PF00805">
    <property type="entry name" value="Pentapeptide"/>
    <property type="match status" value="2"/>
</dbReference>
<gene>
    <name evidence="1" type="ORF">SAMN05216529_11951</name>
</gene>
<name>A0A315ZQR3_9FIRM</name>
<dbReference type="Gene3D" id="2.160.20.80">
    <property type="entry name" value="E3 ubiquitin-protein ligase SopA"/>
    <property type="match status" value="1"/>
</dbReference>
<dbReference type="Pfam" id="PF19062">
    <property type="entry name" value="DUF5758"/>
    <property type="match status" value="1"/>
</dbReference>
<protein>
    <submittedName>
        <fullName evidence="1">Pentapeptide repeat-containing protein</fullName>
    </submittedName>
</protein>
<dbReference type="AlphaFoldDB" id="A0A315ZQR3"/>
<sequence length="233" mass="26619">MRRVLQAELIEAVNRHKGDGLLDMQEITLKNMNLTGANLTRVDFSGVTFENVCLEGVDLSGCKLKNAWFQDSSLHGAILRDADMESCMLRKADMRECDIRGANLYCAVLEKAKLEGIISDEKTQYFRLHCPEKGAFLGYKKCCFDRIAELLIPGDAKRSSATLNTCRCSRAKVLIIKSVDCSTYYEEAWSLVDEEFVYHRGEWVEVPDFDEDRWNDSTTGIHFWMTREEAIGY</sequence>
<dbReference type="InterPro" id="IPR043919">
    <property type="entry name" value="DUF5758"/>
</dbReference>
<evidence type="ECO:0000313" key="1">
    <source>
        <dbReference type="EMBL" id="SUQ16003.1"/>
    </source>
</evidence>
<proteinExistence type="predicted"/>
<dbReference type="RefSeq" id="WP_109714337.1">
    <property type="nucleotide sequence ID" value="NZ_QGDS01000019.1"/>
</dbReference>
<reference evidence="2" key="1">
    <citation type="submission" date="2017-07" db="EMBL/GenBank/DDBJ databases">
        <authorList>
            <person name="Varghese N."/>
            <person name="Submissions S."/>
        </authorList>
    </citation>
    <scope>NUCLEOTIDE SEQUENCE [LARGE SCALE GENOMIC DNA]</scope>
    <source>
        <strain evidence="2">NLAE-zl-C134</strain>
    </source>
</reference>
<accession>A0A315ZQR3</accession>
<dbReference type="PANTHER" id="PTHR14136">
    <property type="entry name" value="BTB_POZ DOMAIN-CONTAINING PROTEIN KCTD9"/>
    <property type="match status" value="1"/>
</dbReference>
<dbReference type="SUPFAM" id="SSF141571">
    <property type="entry name" value="Pentapeptide repeat-like"/>
    <property type="match status" value="1"/>
</dbReference>
<organism evidence="1 2">
    <name type="scientific">Faecalicatena contorta</name>
    <dbReference type="NCBI Taxonomy" id="39482"/>
    <lineage>
        <taxon>Bacteria</taxon>
        <taxon>Bacillati</taxon>
        <taxon>Bacillota</taxon>
        <taxon>Clostridia</taxon>
        <taxon>Lachnospirales</taxon>
        <taxon>Lachnospiraceae</taxon>
        <taxon>Faecalicatena</taxon>
    </lineage>
</organism>
<dbReference type="InterPro" id="IPR051082">
    <property type="entry name" value="Pentapeptide-BTB/POZ_domain"/>
</dbReference>
<dbReference type="OrthoDB" id="2989145at2"/>
<dbReference type="EMBL" id="UHJJ01000019">
    <property type="protein sequence ID" value="SUQ16003.1"/>
    <property type="molecule type" value="Genomic_DNA"/>
</dbReference>
<dbReference type="InterPro" id="IPR001646">
    <property type="entry name" value="5peptide_repeat"/>
</dbReference>
<keyword evidence="2" id="KW-1185">Reference proteome</keyword>